<name>A0AAU9N841_9ASTR</name>
<proteinExistence type="predicted"/>
<evidence type="ECO:0000256" key="1">
    <source>
        <dbReference type="PROSITE-ProRule" id="PRU00176"/>
    </source>
</evidence>
<comment type="caution">
    <text evidence="4">The sequence shown here is derived from an EMBL/GenBank/DDBJ whole genome shotgun (WGS) entry which is preliminary data.</text>
</comment>
<dbReference type="Gene3D" id="3.30.70.330">
    <property type="match status" value="1"/>
</dbReference>
<feature type="compositionally biased region" description="Basic residues" evidence="2">
    <location>
        <begin position="356"/>
        <end position="366"/>
    </location>
</feature>
<sequence length="413" mass="46516">MNNGVLLKPNTLFQIPISPNSLLLHSNKTHHSLFSIQLPKHNLLSFHVKLSSGFPVFASKTSIKVETSIPEAENSDFEDEFDEEFEEDDEDEVEDEDEEIFVPLKNMRQWTRNKPQGFGEGKEYDTSVENKLLEELEQSRVAQLANVTNLKKNPEDGNPNSKKEKLLKQKVPEDIPNGTRVRLINLPKKKNIHRDLQAAFKPFSGIINIIPAVLGNEKTREPVCKGFAFVDFKSEKEANRFVDMFSTEPITFGKVQKQIRCEIMKSSSPNPPSIKAPVHGTKNSLPITNPSALLPSSNPVTETLLDSYVEDAAFDTFKNIDENDDEFVKFDNVIQEKEKDEPEMVSEPLKKVGEKGKKKKKMKTVKKKVESITKQNIPGSANRLKMKEKALLSGVFSKYGGKSAMVAKGTEVE</sequence>
<evidence type="ECO:0000256" key="2">
    <source>
        <dbReference type="SAM" id="MobiDB-lite"/>
    </source>
</evidence>
<dbReference type="CDD" id="cd00590">
    <property type="entry name" value="RRM_SF"/>
    <property type="match status" value="1"/>
</dbReference>
<evidence type="ECO:0000259" key="3">
    <source>
        <dbReference type="PROSITE" id="PS50102"/>
    </source>
</evidence>
<keyword evidence="1" id="KW-0694">RNA-binding</keyword>
<reference evidence="4 5" key="1">
    <citation type="submission" date="2022-01" db="EMBL/GenBank/DDBJ databases">
        <authorList>
            <person name="Xiong W."/>
            <person name="Schranz E."/>
        </authorList>
    </citation>
    <scope>NUCLEOTIDE SEQUENCE [LARGE SCALE GENOMIC DNA]</scope>
</reference>
<accession>A0AAU9N841</accession>
<dbReference type="PANTHER" id="PTHR37200:SF1">
    <property type="entry name" value="RNA-BINDING (RRM_RBD_RNP MOTIFS) FAMILY PROTEIN"/>
    <property type="match status" value="1"/>
</dbReference>
<dbReference type="PANTHER" id="PTHR37200">
    <property type="entry name" value="RNA-BINDING (RRM/RBD/RNP MOTIFS) FAMILY PROTEIN"/>
    <property type="match status" value="1"/>
</dbReference>
<dbReference type="EMBL" id="CAKMRJ010003334">
    <property type="protein sequence ID" value="CAH1434066.1"/>
    <property type="molecule type" value="Genomic_DNA"/>
</dbReference>
<dbReference type="AlphaFoldDB" id="A0AAU9N841"/>
<keyword evidence="5" id="KW-1185">Reference proteome</keyword>
<gene>
    <name evidence="4" type="ORF">LVIROSA_LOCUS20615</name>
</gene>
<protein>
    <recommendedName>
        <fullName evidence="3">RRM domain-containing protein</fullName>
    </recommendedName>
</protein>
<dbReference type="InterPro" id="IPR035979">
    <property type="entry name" value="RBD_domain_sf"/>
</dbReference>
<feature type="domain" description="RRM" evidence="3">
    <location>
        <begin position="179"/>
        <end position="266"/>
    </location>
</feature>
<feature type="region of interest" description="Disordered" evidence="2">
    <location>
        <begin position="339"/>
        <end position="376"/>
    </location>
</feature>
<organism evidence="4 5">
    <name type="scientific">Lactuca virosa</name>
    <dbReference type="NCBI Taxonomy" id="75947"/>
    <lineage>
        <taxon>Eukaryota</taxon>
        <taxon>Viridiplantae</taxon>
        <taxon>Streptophyta</taxon>
        <taxon>Embryophyta</taxon>
        <taxon>Tracheophyta</taxon>
        <taxon>Spermatophyta</taxon>
        <taxon>Magnoliopsida</taxon>
        <taxon>eudicotyledons</taxon>
        <taxon>Gunneridae</taxon>
        <taxon>Pentapetalae</taxon>
        <taxon>asterids</taxon>
        <taxon>campanulids</taxon>
        <taxon>Asterales</taxon>
        <taxon>Asteraceae</taxon>
        <taxon>Cichorioideae</taxon>
        <taxon>Cichorieae</taxon>
        <taxon>Lactucinae</taxon>
        <taxon>Lactuca</taxon>
    </lineage>
</organism>
<dbReference type="GO" id="GO:0003723">
    <property type="term" value="F:RNA binding"/>
    <property type="evidence" value="ECO:0007669"/>
    <property type="project" value="UniProtKB-UniRule"/>
</dbReference>
<evidence type="ECO:0000313" key="5">
    <source>
        <dbReference type="Proteomes" id="UP001157418"/>
    </source>
</evidence>
<dbReference type="InterPro" id="IPR000504">
    <property type="entry name" value="RRM_dom"/>
</dbReference>
<dbReference type="PROSITE" id="PS50102">
    <property type="entry name" value="RRM"/>
    <property type="match status" value="1"/>
</dbReference>
<dbReference type="Proteomes" id="UP001157418">
    <property type="component" value="Unassembled WGS sequence"/>
</dbReference>
<evidence type="ECO:0000313" key="4">
    <source>
        <dbReference type="EMBL" id="CAH1434066.1"/>
    </source>
</evidence>
<dbReference type="SUPFAM" id="SSF54928">
    <property type="entry name" value="RNA-binding domain, RBD"/>
    <property type="match status" value="1"/>
</dbReference>
<feature type="compositionally biased region" description="Basic and acidic residues" evidence="2">
    <location>
        <begin position="339"/>
        <end position="355"/>
    </location>
</feature>
<dbReference type="InterPro" id="IPR012677">
    <property type="entry name" value="Nucleotide-bd_a/b_plait_sf"/>
</dbReference>